<accession>A0A2S5RHD7</accession>
<reference evidence="1 2" key="1">
    <citation type="submission" date="2017-11" db="EMBL/GenBank/DDBJ databases">
        <title>Genome sequence of Mesoplasma corruscae ELCA-2 (ATCC 49579).</title>
        <authorList>
            <person name="Lo W.-S."/>
            <person name="Kuo C.-H."/>
        </authorList>
    </citation>
    <scope>NUCLEOTIDE SEQUENCE [LARGE SCALE GENOMIC DNA]</scope>
    <source>
        <strain evidence="1 2">ELCA-2</strain>
    </source>
</reference>
<comment type="caution">
    <text evidence="1">The sequence shown here is derived from an EMBL/GenBank/DDBJ whole genome shotgun (WGS) entry which is preliminary data.</text>
</comment>
<dbReference type="EMBL" id="PHNF01000001">
    <property type="protein sequence ID" value="PPE06711.1"/>
    <property type="molecule type" value="Genomic_DNA"/>
</dbReference>
<evidence type="ECO:0000313" key="1">
    <source>
        <dbReference type="EMBL" id="PPE06711.1"/>
    </source>
</evidence>
<dbReference type="AlphaFoldDB" id="A0A2S5RHD7"/>
<dbReference type="Proteomes" id="UP000239785">
    <property type="component" value="Unassembled WGS sequence"/>
</dbReference>
<sequence length="210" mass="24898">MIDSLNLAEWLVFEDNLAKVDPKKLQQFHLCFPHYTKYLNKNIFNIKIDANFITQKYPFVNQLNDQILFDISQRNELIKQIVKISIKQRSSSEIRFPNESCDNKKIATYAKTIIKNLNNFIYKNKINKFWTDVVLINNNKITPYISNIEIICTNGKEYFIFLLKFSKSPYIDKYKYESELINNTISELFNIKIKETILLNIMSEQAICKI</sequence>
<gene>
    <name evidence="1" type="ORF">MCORR_v1c03420</name>
</gene>
<evidence type="ECO:0000313" key="2">
    <source>
        <dbReference type="Proteomes" id="UP000239785"/>
    </source>
</evidence>
<name>A0A2S5RHD7_9MOLU</name>
<proteinExistence type="predicted"/>
<dbReference type="OrthoDB" id="388798at2"/>
<organism evidence="1 2">
    <name type="scientific">Mesoplasma corruscae</name>
    <dbReference type="NCBI Taxonomy" id="216874"/>
    <lineage>
        <taxon>Bacteria</taxon>
        <taxon>Bacillati</taxon>
        <taxon>Mycoplasmatota</taxon>
        <taxon>Mollicutes</taxon>
        <taxon>Entomoplasmatales</taxon>
        <taxon>Entomoplasmataceae</taxon>
        <taxon>Mesoplasma</taxon>
    </lineage>
</organism>
<dbReference type="RefSeq" id="WP_104207880.1">
    <property type="nucleotide sequence ID" value="NZ_PHNF01000001.1"/>
</dbReference>
<keyword evidence="2" id="KW-1185">Reference proteome</keyword>
<protein>
    <submittedName>
        <fullName evidence="1">Uncharacterized protein</fullName>
    </submittedName>
</protein>